<protein>
    <submittedName>
        <fullName evidence="2">Uncharacterized protein</fullName>
    </submittedName>
</protein>
<evidence type="ECO:0000313" key="3">
    <source>
        <dbReference type="Proteomes" id="UP000597989"/>
    </source>
</evidence>
<dbReference type="EMBL" id="BAAAHC010000005">
    <property type="protein sequence ID" value="GAA0511674.1"/>
    <property type="molecule type" value="Genomic_DNA"/>
</dbReference>
<keyword evidence="4" id="KW-1185">Reference proteome</keyword>
<evidence type="ECO:0000313" key="4">
    <source>
        <dbReference type="Proteomes" id="UP001500220"/>
    </source>
</evidence>
<sequence length="75" mass="8264">MTEPAADKGYWAAFGYQNHVIPLEDPRRDGPHVIALCGVMTMPEEASCRDQRPTCSVCATEVRSGRIEVVPMTSQ</sequence>
<gene>
    <name evidence="1" type="ORF">GCM10009545_12100</name>
    <name evidence="2" type="ORF">GCM10011581_01870</name>
</gene>
<proteinExistence type="predicted"/>
<dbReference type="Proteomes" id="UP001500220">
    <property type="component" value="Unassembled WGS sequence"/>
</dbReference>
<evidence type="ECO:0000313" key="1">
    <source>
        <dbReference type="EMBL" id="GAA0511674.1"/>
    </source>
</evidence>
<dbReference type="EMBL" id="BMMT01000001">
    <property type="protein sequence ID" value="GGI68553.1"/>
    <property type="molecule type" value="Genomic_DNA"/>
</dbReference>
<reference evidence="2 3" key="1">
    <citation type="journal article" date="2014" name="Int. J. Syst. Evol. Microbiol.">
        <title>Complete genome sequence of Corynebacterium casei LMG S-19264T (=DSM 44701T), isolated from a smear-ripened cheese.</title>
        <authorList>
            <consortium name="US DOE Joint Genome Institute (JGI-PGF)"/>
            <person name="Walter F."/>
            <person name="Albersmeier A."/>
            <person name="Kalinowski J."/>
            <person name="Ruckert C."/>
        </authorList>
    </citation>
    <scope>NUCLEOTIDE SEQUENCE [LARGE SCALE GENOMIC DNA]</scope>
    <source>
        <strain evidence="2 3">CGMCC 4.7206</strain>
    </source>
</reference>
<reference evidence="1 4" key="2">
    <citation type="journal article" date="2019" name="Int. J. Syst. Evol. Microbiol.">
        <title>The Global Catalogue of Microorganisms (GCM) 10K type strain sequencing project: providing services to taxonomists for standard genome sequencing and annotation.</title>
        <authorList>
            <consortium name="The Broad Institute Genomics Platform"/>
            <consortium name="The Broad Institute Genome Sequencing Center for Infectious Disease"/>
            <person name="Wu L."/>
            <person name="Ma J."/>
        </authorList>
    </citation>
    <scope>NUCLEOTIDE SEQUENCE [LARGE SCALE GENOMIC DNA]</scope>
    <source>
        <strain evidence="1 4">JCM 10664</strain>
    </source>
</reference>
<organism evidence="2 3">
    <name type="scientific">Saccharopolyspora thermophila</name>
    <dbReference type="NCBI Taxonomy" id="89367"/>
    <lineage>
        <taxon>Bacteria</taxon>
        <taxon>Bacillati</taxon>
        <taxon>Actinomycetota</taxon>
        <taxon>Actinomycetes</taxon>
        <taxon>Pseudonocardiales</taxon>
        <taxon>Pseudonocardiaceae</taxon>
        <taxon>Saccharopolyspora</taxon>
    </lineage>
</organism>
<evidence type="ECO:0000313" key="2">
    <source>
        <dbReference type="EMBL" id="GGI68553.1"/>
    </source>
</evidence>
<comment type="caution">
    <text evidence="2">The sequence shown here is derived from an EMBL/GenBank/DDBJ whole genome shotgun (WGS) entry which is preliminary data.</text>
</comment>
<dbReference type="Proteomes" id="UP000597989">
    <property type="component" value="Unassembled WGS sequence"/>
</dbReference>
<dbReference type="AlphaFoldDB" id="A0A917JHH0"/>
<reference evidence="2" key="3">
    <citation type="submission" date="2020-09" db="EMBL/GenBank/DDBJ databases">
        <authorList>
            <person name="Sun Q."/>
            <person name="Zhou Y."/>
        </authorList>
    </citation>
    <scope>NUCLEOTIDE SEQUENCE</scope>
    <source>
        <strain evidence="2">CGMCC 4.7206</strain>
    </source>
</reference>
<accession>A0A917JHH0</accession>
<reference evidence="1" key="4">
    <citation type="submission" date="2023-12" db="EMBL/GenBank/DDBJ databases">
        <authorList>
            <person name="Sun Q."/>
            <person name="Inoue M."/>
        </authorList>
    </citation>
    <scope>NUCLEOTIDE SEQUENCE</scope>
    <source>
        <strain evidence="1">JCM 10664</strain>
    </source>
</reference>
<name>A0A917JHH0_9PSEU</name>